<proteinExistence type="predicted"/>
<keyword evidence="3" id="KW-1185">Reference proteome</keyword>
<dbReference type="KEGG" id="spir:CWM47_32355"/>
<evidence type="ECO:0000259" key="1">
    <source>
        <dbReference type="Pfam" id="PF00149"/>
    </source>
</evidence>
<gene>
    <name evidence="2" type="ORF">CWM47_32355</name>
</gene>
<evidence type="ECO:0000313" key="3">
    <source>
        <dbReference type="Proteomes" id="UP000232883"/>
    </source>
</evidence>
<dbReference type="InterPro" id="IPR004843">
    <property type="entry name" value="Calcineurin-like_PHP"/>
</dbReference>
<dbReference type="RefSeq" id="WP_100992678.1">
    <property type="nucleotide sequence ID" value="NZ_CP025096.1"/>
</dbReference>
<organism evidence="2 3">
    <name type="scientific">Spirosoma pollinicola</name>
    <dbReference type="NCBI Taxonomy" id="2057025"/>
    <lineage>
        <taxon>Bacteria</taxon>
        <taxon>Pseudomonadati</taxon>
        <taxon>Bacteroidota</taxon>
        <taxon>Cytophagia</taxon>
        <taxon>Cytophagales</taxon>
        <taxon>Cytophagaceae</taxon>
        <taxon>Spirosoma</taxon>
    </lineage>
</organism>
<dbReference type="OrthoDB" id="606379at2"/>
<dbReference type="EMBL" id="CP025096">
    <property type="protein sequence ID" value="AUD06128.1"/>
    <property type="molecule type" value="Genomic_DNA"/>
</dbReference>
<name>A0A2K8Z8E3_9BACT</name>
<feature type="domain" description="Calcineurin-like phosphoesterase" evidence="1">
    <location>
        <begin position="95"/>
        <end position="301"/>
    </location>
</feature>
<dbReference type="GO" id="GO:0016787">
    <property type="term" value="F:hydrolase activity"/>
    <property type="evidence" value="ECO:0007669"/>
    <property type="project" value="InterPro"/>
</dbReference>
<dbReference type="Pfam" id="PF00149">
    <property type="entry name" value="Metallophos"/>
    <property type="match status" value="1"/>
</dbReference>
<sequence>MTYRKQSEITKSPERTGRDYLDSSRWEVYNHYKTELTKTKEPNKPGHFITDFLAKSFWPWLIHYVKSRFGRKYPYPSYPPGETGIYNVVPKQSVSIAITSDWATDTPDSFAIARKMREHDPDYTIHVGDTYYVGAPSEIRSNFTVDGAPWVRGNAGSFAVLGNHEMYARGTAFFTSLLPTLGVRDANGIYLGQYAGYFCLQNENWRILGLDTGYHSSGTPIVEFIPGFGPDCRLDQSQLDWLTNVVRLDDPSDKRGLMILTHHQPITAFAKETEYPRPHQQLTSILGSEKSVIWLWGHEHKLAFYEKLQLDKGLTIHGRCIGNGGTPVDTSDYGKNFKLGPQKKGFPYLIAADRRTQKTLENTPLGFNAYAVVDLNGADLSIGYCDNISPIVTELWRVDPQTGTISGTIKGQPANNLTFYNQKTWDDIVS</sequence>
<dbReference type="Proteomes" id="UP000232883">
    <property type="component" value="Chromosome"/>
</dbReference>
<dbReference type="AlphaFoldDB" id="A0A2K8Z8E3"/>
<accession>A0A2K8Z8E3</accession>
<dbReference type="InterPro" id="IPR029052">
    <property type="entry name" value="Metallo-depent_PP-like"/>
</dbReference>
<dbReference type="SUPFAM" id="SSF56300">
    <property type="entry name" value="Metallo-dependent phosphatases"/>
    <property type="match status" value="1"/>
</dbReference>
<dbReference type="Gene3D" id="3.60.21.10">
    <property type="match status" value="1"/>
</dbReference>
<reference evidence="2 3" key="1">
    <citation type="submission" date="2017-11" db="EMBL/GenBank/DDBJ databases">
        <title>Taxonomic description and genome sequences of Spirosoma HA7 sp. nov., isolated from pollen microhabitat of Corylus avellana.</title>
        <authorList>
            <person name="Ambika Manirajan B."/>
            <person name="Suarez C."/>
            <person name="Ratering S."/>
            <person name="Geissler-Plaum R."/>
            <person name="Cardinale M."/>
            <person name="Sylvia S."/>
        </authorList>
    </citation>
    <scope>NUCLEOTIDE SEQUENCE [LARGE SCALE GENOMIC DNA]</scope>
    <source>
        <strain evidence="2 3">HA7</strain>
    </source>
</reference>
<evidence type="ECO:0000313" key="2">
    <source>
        <dbReference type="EMBL" id="AUD06128.1"/>
    </source>
</evidence>
<protein>
    <submittedName>
        <fullName evidence="2">Metallophosphoesterase</fullName>
    </submittedName>
</protein>